<evidence type="ECO:0000313" key="2">
    <source>
        <dbReference type="Proteomes" id="UP000001054"/>
    </source>
</evidence>
<reference evidence="1 2" key="2">
    <citation type="journal article" date="2009" name="Appl. Environ. Microbiol.">
        <title>Rhizobium sp. strain NGR234 possesses a remarkable number of secretion systems.</title>
        <authorList>
            <person name="Schmeisser C."/>
            <person name="Liesegang H."/>
            <person name="Krysciak D."/>
            <person name="Bakkou N."/>
            <person name="Le Quere A."/>
            <person name="Wollherr A."/>
            <person name="Heinemeyer I."/>
            <person name="Morgenstern B."/>
            <person name="Pommerening-Roeser A."/>
            <person name="Flores M."/>
            <person name="Palacios R."/>
            <person name="Brenner S."/>
            <person name="Gottschalk G."/>
            <person name="Schmitz R.A."/>
            <person name="Broughton W.J."/>
            <person name="Perret X."/>
            <person name="Strittmatter A.W."/>
            <person name="Streit W.R."/>
        </authorList>
    </citation>
    <scope>NUCLEOTIDE SEQUENCE [LARGE SCALE GENOMIC DNA]</scope>
    <source>
        <strain evidence="2">NBRC 101917 / NGR234</strain>
    </source>
</reference>
<accession>C3KKL0</accession>
<keyword evidence="2" id="KW-1185">Reference proteome</keyword>
<dbReference type="KEGG" id="rhi:NGR_b14950"/>
<dbReference type="Proteomes" id="UP000001054">
    <property type="component" value="Plasmid pNGR234b"/>
</dbReference>
<keyword evidence="1" id="KW-0614">Plasmid</keyword>
<geneLocation type="plasmid" evidence="2">
    <name>sym pNGR234b</name>
</geneLocation>
<dbReference type="OrthoDB" id="9804823at2"/>
<evidence type="ECO:0000313" key="1">
    <source>
        <dbReference type="EMBL" id="ACP22946.1"/>
    </source>
</evidence>
<dbReference type="PATRIC" id="fig|394.7.peg.1906"/>
<dbReference type="EMBL" id="CP000874">
    <property type="protein sequence ID" value="ACP22946.1"/>
    <property type="molecule type" value="Genomic_DNA"/>
</dbReference>
<dbReference type="Gene3D" id="3.40.50.1010">
    <property type="entry name" value="5'-nuclease"/>
    <property type="match status" value="1"/>
</dbReference>
<reference evidence="2" key="1">
    <citation type="journal article" date="2004" name="J. Bacteriol.">
        <title>An evolutionary hot spot: the pNGR234b replicon of Rhizobium sp. strain NGR234.</title>
        <authorList>
            <person name="Streit W.R."/>
            <person name="Schmitz R.A."/>
            <person name="Perret X."/>
            <person name="Staehelin C."/>
            <person name="Deakin W.J."/>
            <person name="Raasch C."/>
            <person name="Liesegang H."/>
            <person name="Broughton W.J."/>
        </authorList>
    </citation>
    <scope>NUCLEOTIDE SEQUENCE [LARGE SCALE GENOMIC DNA]</scope>
    <source>
        <strain evidence="2">NBRC 101917 / NGR234</strain>
    </source>
</reference>
<gene>
    <name evidence="1" type="ordered locus">NGR_b14950</name>
</gene>
<dbReference type="AlphaFoldDB" id="C3KKL0"/>
<dbReference type="SUPFAM" id="SSF88723">
    <property type="entry name" value="PIN domain-like"/>
    <property type="match status" value="1"/>
</dbReference>
<sequence>MGPPRAIRSRGEIDGLIAATAIVHDLILVTCNVKDFEDTDASVINPWETAA</sequence>
<name>C3KKL0_SINFN</name>
<dbReference type="InterPro" id="IPR029060">
    <property type="entry name" value="PIN-like_dom_sf"/>
</dbReference>
<organism evidence="1 2">
    <name type="scientific">Sinorhizobium fredii (strain NBRC 101917 / NGR234)</name>
    <dbReference type="NCBI Taxonomy" id="394"/>
    <lineage>
        <taxon>Bacteria</taxon>
        <taxon>Pseudomonadati</taxon>
        <taxon>Pseudomonadota</taxon>
        <taxon>Alphaproteobacteria</taxon>
        <taxon>Hyphomicrobiales</taxon>
        <taxon>Rhizobiaceae</taxon>
        <taxon>Sinorhizobium/Ensifer group</taxon>
        <taxon>Sinorhizobium</taxon>
    </lineage>
</organism>
<dbReference type="HOGENOM" id="CLU_3103093_0_0_5"/>
<proteinExistence type="predicted"/>
<protein>
    <submittedName>
        <fullName evidence="1">Yle-like protein</fullName>
    </submittedName>
</protein>